<sequence>MRASASMVISIWPALRRPPSETLWLPMRSRLWTNKAINRAARTDNIECPGVKCLLPDGAAVCFNAFGHGHI</sequence>
<organism evidence="1">
    <name type="scientific">Drosophila melanogaster</name>
    <name type="common">Fruit fly</name>
    <dbReference type="NCBI Taxonomy" id="7227"/>
    <lineage>
        <taxon>Eukaryota</taxon>
        <taxon>Metazoa</taxon>
        <taxon>Ecdysozoa</taxon>
        <taxon>Arthropoda</taxon>
        <taxon>Hexapoda</taxon>
        <taxon>Insecta</taxon>
        <taxon>Pterygota</taxon>
        <taxon>Neoptera</taxon>
        <taxon>Endopterygota</taxon>
        <taxon>Diptera</taxon>
        <taxon>Brachycera</taxon>
        <taxon>Muscomorpha</taxon>
        <taxon>Ephydroidea</taxon>
        <taxon>Drosophilidae</taxon>
        <taxon>Drosophila</taxon>
        <taxon>Sophophora</taxon>
    </lineage>
</organism>
<accession>Q95TB6</accession>
<proteinExistence type="evidence at transcript level"/>
<reference evidence="1" key="1">
    <citation type="submission" date="2001-10" db="EMBL/GenBank/DDBJ databases">
        <authorList>
            <person name="Stapleton M."/>
            <person name="Brokstein P."/>
            <person name="Hong L."/>
            <person name="Agbayani A."/>
            <person name="Carlson J."/>
            <person name="Champe M."/>
            <person name="Chavez C."/>
            <person name="Dorsett V."/>
            <person name="Farfan D."/>
            <person name="Frise E."/>
            <person name="George R."/>
            <person name="Gonzalez M."/>
            <person name="Guarin H."/>
            <person name="Li P."/>
            <person name="Liao G."/>
            <person name="Miranda A."/>
            <person name="Mungall C.J."/>
            <person name="Nunoo J."/>
            <person name="Pacleb J."/>
            <person name="Paragas V."/>
            <person name="Park S."/>
            <person name="Phouanenavong S."/>
            <person name="Wan K."/>
            <person name="Yu C."/>
            <person name="Lewis S.E."/>
            <person name="Rubin G.M."/>
            <person name="Celniker S."/>
        </authorList>
    </citation>
    <scope>NUCLEOTIDE SEQUENCE</scope>
    <source>
        <strain evidence="1">Berkeley</strain>
    </source>
</reference>
<evidence type="ECO:0000313" key="2">
    <source>
        <dbReference type="FlyBase" id="FBgn0031637"/>
    </source>
</evidence>
<dbReference type="AGR" id="FB:FBgn0031637"/>
<name>Q95TB6_DROME</name>
<dbReference type="AlphaFoldDB" id="Q95TB6"/>
<evidence type="ECO:0000313" key="1">
    <source>
        <dbReference type="EMBL" id="AAL25284.1"/>
    </source>
</evidence>
<gene>
    <name evidence="2" type="primary">mxt</name>
    <name evidence="2" type="ORF">CG2950</name>
</gene>
<dbReference type="FlyBase" id="FBgn0031637">
    <property type="gene designation" value="mxt"/>
</dbReference>
<protein>
    <submittedName>
        <fullName evidence="1">GH06479p</fullName>
    </submittedName>
</protein>
<dbReference type="EMBL" id="AY060245">
    <property type="protein sequence ID" value="AAL25284.1"/>
    <property type="molecule type" value="mRNA"/>
</dbReference>
<dbReference type="OrthoDB" id="6357832at2759"/>